<organism evidence="2 3">
    <name type="scientific">Nephila pilipes</name>
    <name type="common">Giant wood spider</name>
    <name type="synonym">Nephila maculata</name>
    <dbReference type="NCBI Taxonomy" id="299642"/>
    <lineage>
        <taxon>Eukaryota</taxon>
        <taxon>Metazoa</taxon>
        <taxon>Ecdysozoa</taxon>
        <taxon>Arthropoda</taxon>
        <taxon>Chelicerata</taxon>
        <taxon>Arachnida</taxon>
        <taxon>Araneae</taxon>
        <taxon>Araneomorphae</taxon>
        <taxon>Entelegynae</taxon>
        <taxon>Araneoidea</taxon>
        <taxon>Nephilidae</taxon>
        <taxon>Nephila</taxon>
    </lineage>
</organism>
<evidence type="ECO:0000313" key="3">
    <source>
        <dbReference type="Proteomes" id="UP000887013"/>
    </source>
</evidence>
<reference evidence="2" key="1">
    <citation type="submission" date="2020-08" db="EMBL/GenBank/DDBJ databases">
        <title>Multicomponent nature underlies the extraordinary mechanical properties of spider dragline silk.</title>
        <authorList>
            <person name="Kono N."/>
            <person name="Nakamura H."/>
            <person name="Mori M."/>
            <person name="Yoshida Y."/>
            <person name="Ohtoshi R."/>
            <person name="Malay A.D."/>
            <person name="Moran D.A.P."/>
            <person name="Tomita M."/>
            <person name="Numata K."/>
            <person name="Arakawa K."/>
        </authorList>
    </citation>
    <scope>NUCLEOTIDE SEQUENCE</scope>
</reference>
<dbReference type="EMBL" id="BMAW01063989">
    <property type="protein sequence ID" value="GFT42817.1"/>
    <property type="molecule type" value="Genomic_DNA"/>
</dbReference>
<accession>A0A8X6P1T2</accession>
<evidence type="ECO:0000313" key="2">
    <source>
        <dbReference type="EMBL" id="GFT42817.1"/>
    </source>
</evidence>
<keyword evidence="3" id="KW-1185">Reference proteome</keyword>
<gene>
    <name evidence="2" type="ORF">NPIL_658291</name>
</gene>
<name>A0A8X6P1T2_NEPPI</name>
<comment type="caution">
    <text evidence="2">The sequence shown here is derived from an EMBL/GenBank/DDBJ whole genome shotgun (WGS) entry which is preliminary data.</text>
</comment>
<evidence type="ECO:0000256" key="1">
    <source>
        <dbReference type="SAM" id="MobiDB-lite"/>
    </source>
</evidence>
<proteinExistence type="predicted"/>
<dbReference type="Proteomes" id="UP000887013">
    <property type="component" value="Unassembled WGS sequence"/>
</dbReference>
<protein>
    <submittedName>
        <fullName evidence="2">Uncharacterized protein</fullName>
    </submittedName>
</protein>
<feature type="region of interest" description="Disordered" evidence="1">
    <location>
        <begin position="53"/>
        <end position="75"/>
    </location>
</feature>
<dbReference type="AlphaFoldDB" id="A0A8X6P1T2"/>
<feature type="compositionally biased region" description="Basic and acidic residues" evidence="1">
    <location>
        <begin position="64"/>
        <end position="75"/>
    </location>
</feature>
<sequence>MVLKLKQRVFIAECYAKHNSCAELFAQTSSKVCNAKFSGKMAQLKRETIRKRVRTPENIAQVKESLEKSPKKSKR</sequence>